<proteinExistence type="predicted"/>
<dbReference type="RefSeq" id="WP_344802435.1">
    <property type="nucleotide sequence ID" value="NZ_BAABAB010000007.1"/>
</dbReference>
<protein>
    <submittedName>
        <fullName evidence="1">Uncharacterized protein</fullName>
    </submittedName>
</protein>
<evidence type="ECO:0000313" key="2">
    <source>
        <dbReference type="Proteomes" id="UP001501490"/>
    </source>
</evidence>
<reference evidence="2" key="1">
    <citation type="journal article" date="2019" name="Int. J. Syst. Evol. Microbiol.">
        <title>The Global Catalogue of Microorganisms (GCM) 10K type strain sequencing project: providing services to taxonomists for standard genome sequencing and annotation.</title>
        <authorList>
            <consortium name="The Broad Institute Genomics Platform"/>
            <consortium name="The Broad Institute Genome Sequencing Center for Infectious Disease"/>
            <person name="Wu L."/>
            <person name="Ma J."/>
        </authorList>
    </citation>
    <scope>NUCLEOTIDE SEQUENCE [LARGE SCALE GENOMIC DNA]</scope>
    <source>
        <strain evidence="2">JCM 16929</strain>
    </source>
</reference>
<evidence type="ECO:0000313" key="1">
    <source>
        <dbReference type="EMBL" id="GAA3612013.1"/>
    </source>
</evidence>
<dbReference type="Proteomes" id="UP001501490">
    <property type="component" value="Unassembled WGS sequence"/>
</dbReference>
<name>A0ABP6ZQI3_9ACTN</name>
<organism evidence="1 2">
    <name type="scientific">Microlunatus ginsengisoli</name>
    <dbReference type="NCBI Taxonomy" id="363863"/>
    <lineage>
        <taxon>Bacteria</taxon>
        <taxon>Bacillati</taxon>
        <taxon>Actinomycetota</taxon>
        <taxon>Actinomycetes</taxon>
        <taxon>Propionibacteriales</taxon>
        <taxon>Propionibacteriaceae</taxon>
        <taxon>Microlunatus</taxon>
    </lineage>
</organism>
<sequence length="155" mass="16629">MPDQPEWYAEDERLLAELGTAVRTGDEVPASFTRVGKGAIVWRTVDAELAALQFDSAAPAAGPTGLRSAESGPRELSFTAPRLAIELEIHPDAVRGQLVPPGPGLVLVRLAEGPGPTAEADEVGWFLVAPRPEGRFRLQVRTPDASILTDWIDQP</sequence>
<gene>
    <name evidence="1" type="ORF">GCM10022236_12320</name>
</gene>
<dbReference type="EMBL" id="BAABAB010000007">
    <property type="protein sequence ID" value="GAA3612013.1"/>
    <property type="molecule type" value="Genomic_DNA"/>
</dbReference>
<accession>A0ABP6ZQI3</accession>
<comment type="caution">
    <text evidence="1">The sequence shown here is derived from an EMBL/GenBank/DDBJ whole genome shotgun (WGS) entry which is preliminary data.</text>
</comment>
<keyword evidence="2" id="KW-1185">Reference proteome</keyword>